<dbReference type="GO" id="GO:0009294">
    <property type="term" value="P:DNA-mediated transformation"/>
    <property type="evidence" value="ECO:0007669"/>
    <property type="project" value="InterPro"/>
</dbReference>
<dbReference type="Gene3D" id="3.40.50.450">
    <property type="match status" value="1"/>
</dbReference>
<gene>
    <name evidence="4" type="primary">dprA</name>
    <name evidence="4" type="ORF">ABHF33_03785</name>
</gene>
<dbReference type="InterPro" id="IPR057666">
    <property type="entry name" value="DrpA_SLOG"/>
</dbReference>
<dbReference type="InterPro" id="IPR041614">
    <property type="entry name" value="DprA_WH"/>
</dbReference>
<organism evidence="4">
    <name type="scientific">Chitinibacter mangrovi</name>
    <dbReference type="NCBI Taxonomy" id="3153927"/>
    <lineage>
        <taxon>Bacteria</taxon>
        <taxon>Pseudomonadati</taxon>
        <taxon>Pseudomonadota</taxon>
        <taxon>Betaproteobacteria</taxon>
        <taxon>Neisseriales</taxon>
        <taxon>Chitinibacteraceae</taxon>
        <taxon>Chitinibacter</taxon>
    </lineage>
</organism>
<sequence length="375" mass="39085">MHPDELLLWLRLSLVNGLGARGQIQLLRALGEPAAIFAANKNILAQYVSPVVAEAIHAAASQIPQAQLDLTLDWLSKEGHAILTLADEAYPKKLLDLPDPPTLIYAKGNLALLERAALSVVGSRSASVHGVQNAQAFAQHLSGQGVCIISGLASGIDAAAHRGGLGAAGSSIAIVGTGLDRVYPASNRELAHQLAAQGLILSELALGSPPKAEHFPRRNRMIAALGLGCLVVEAALGSGSLITARQAVDLGREVFAIPGSIHSPLSKGCHHLIKNGAKLVESGADIFEELAAPLSLFALPERTAAVPAKPVKIANDADPILDKMGWEPLDFDSLIELTGLTSEALCAILLGLELEGQLSCLPGNRYQRLAGAVKS</sequence>
<dbReference type="Pfam" id="PF02481">
    <property type="entry name" value="DNA_processg_A"/>
    <property type="match status" value="1"/>
</dbReference>
<dbReference type="InterPro" id="IPR036388">
    <property type="entry name" value="WH-like_DNA-bd_sf"/>
</dbReference>
<dbReference type="RefSeq" id="WP_348945719.1">
    <property type="nucleotide sequence ID" value="NZ_CP157355.1"/>
</dbReference>
<dbReference type="AlphaFoldDB" id="A0AAU7FBH9"/>
<evidence type="ECO:0000259" key="2">
    <source>
        <dbReference type="Pfam" id="PF02481"/>
    </source>
</evidence>
<dbReference type="SUPFAM" id="SSF102405">
    <property type="entry name" value="MCP/YpsA-like"/>
    <property type="match status" value="1"/>
</dbReference>
<dbReference type="KEGG" id="cmav:ABHF33_03785"/>
<comment type="similarity">
    <text evidence="1">Belongs to the DprA/Smf family.</text>
</comment>
<evidence type="ECO:0000313" key="4">
    <source>
        <dbReference type="EMBL" id="XBM01422.1"/>
    </source>
</evidence>
<protein>
    <submittedName>
        <fullName evidence="4">DNA-processing protein DprA</fullName>
    </submittedName>
</protein>
<feature type="domain" description="DprA winged helix" evidence="3">
    <location>
        <begin position="313"/>
        <end position="364"/>
    </location>
</feature>
<dbReference type="Gene3D" id="1.10.10.10">
    <property type="entry name" value="Winged helix-like DNA-binding domain superfamily/Winged helix DNA-binding domain"/>
    <property type="match status" value="1"/>
</dbReference>
<dbReference type="NCBIfam" id="TIGR00732">
    <property type="entry name" value="dprA"/>
    <property type="match status" value="1"/>
</dbReference>
<accession>A0AAU7FBH9</accession>
<dbReference type="InterPro" id="IPR003488">
    <property type="entry name" value="DprA"/>
</dbReference>
<dbReference type="Pfam" id="PF17782">
    <property type="entry name" value="WHD_DprA"/>
    <property type="match status" value="1"/>
</dbReference>
<evidence type="ECO:0000259" key="3">
    <source>
        <dbReference type="Pfam" id="PF17782"/>
    </source>
</evidence>
<dbReference type="EMBL" id="CP157355">
    <property type="protein sequence ID" value="XBM01422.1"/>
    <property type="molecule type" value="Genomic_DNA"/>
</dbReference>
<reference evidence="4" key="1">
    <citation type="submission" date="2024-05" db="EMBL/GenBank/DDBJ databases">
        <authorList>
            <person name="Yang L."/>
            <person name="Pan L."/>
        </authorList>
    </citation>
    <scope>NUCLEOTIDE SEQUENCE</scope>
    <source>
        <strain evidence="4">FCG-7</strain>
    </source>
</reference>
<proteinExistence type="inferred from homology"/>
<dbReference type="PANTHER" id="PTHR43022">
    <property type="entry name" value="PROTEIN SMF"/>
    <property type="match status" value="1"/>
</dbReference>
<evidence type="ECO:0000256" key="1">
    <source>
        <dbReference type="ARBA" id="ARBA00006525"/>
    </source>
</evidence>
<dbReference type="PANTHER" id="PTHR43022:SF1">
    <property type="entry name" value="PROTEIN SMF"/>
    <property type="match status" value="1"/>
</dbReference>
<name>A0AAU7FBH9_9NEIS</name>
<feature type="domain" description="Smf/DprA SLOG" evidence="2">
    <location>
        <begin position="82"/>
        <end position="290"/>
    </location>
</feature>